<keyword evidence="2" id="KW-0732">Signal</keyword>
<keyword evidence="4" id="KW-1185">Reference proteome</keyword>
<feature type="chain" id="PRO_5046228980" description="DUF4890 domain-containing protein" evidence="2">
    <location>
        <begin position="21"/>
        <end position="127"/>
    </location>
</feature>
<evidence type="ECO:0000256" key="2">
    <source>
        <dbReference type="SAM" id="SignalP"/>
    </source>
</evidence>
<feature type="signal peptide" evidence="2">
    <location>
        <begin position="1"/>
        <end position="20"/>
    </location>
</feature>
<dbReference type="RefSeq" id="WP_212215553.1">
    <property type="nucleotide sequence ID" value="NZ_JAGUCO010000004.1"/>
</dbReference>
<proteinExistence type="predicted"/>
<evidence type="ECO:0000313" key="3">
    <source>
        <dbReference type="EMBL" id="MBS2098309.1"/>
    </source>
</evidence>
<feature type="region of interest" description="Disordered" evidence="1">
    <location>
        <begin position="63"/>
        <end position="127"/>
    </location>
</feature>
<gene>
    <name evidence="3" type="ORF">KEM10_08450</name>
</gene>
<dbReference type="EMBL" id="JAGUCO010000004">
    <property type="protein sequence ID" value="MBS2098309.1"/>
    <property type="molecule type" value="Genomic_DNA"/>
</dbReference>
<evidence type="ECO:0000256" key="1">
    <source>
        <dbReference type="SAM" id="MobiDB-lite"/>
    </source>
</evidence>
<feature type="compositionally biased region" description="Basic and acidic residues" evidence="1">
    <location>
        <begin position="63"/>
        <end position="113"/>
    </location>
</feature>
<dbReference type="Proteomes" id="UP000708576">
    <property type="component" value="Unassembled WGS sequence"/>
</dbReference>
<comment type="caution">
    <text evidence="3">The sequence shown here is derived from an EMBL/GenBank/DDBJ whole genome shotgun (WGS) entry which is preliminary data.</text>
</comment>
<sequence length="127" mass="14879">MKKLIFAAVISLLVSVTAISQNSRPNSEEFVKRQTEQMVKDLDLNEKQTKQVSDLNTKFAEQMKKARDENQGNRDKMRASMKKMRDDRNAELKKILTDEQYKKHLELQEQRMKERGRRGGGGPRQNR</sequence>
<evidence type="ECO:0008006" key="5">
    <source>
        <dbReference type="Google" id="ProtNLM"/>
    </source>
</evidence>
<evidence type="ECO:0000313" key="4">
    <source>
        <dbReference type="Proteomes" id="UP000708576"/>
    </source>
</evidence>
<organism evidence="3 4">
    <name type="scientific">Carboxylicivirga linearis</name>
    <dbReference type="NCBI Taxonomy" id="1628157"/>
    <lineage>
        <taxon>Bacteria</taxon>
        <taxon>Pseudomonadati</taxon>
        <taxon>Bacteroidota</taxon>
        <taxon>Bacteroidia</taxon>
        <taxon>Marinilabiliales</taxon>
        <taxon>Marinilabiliaceae</taxon>
        <taxon>Carboxylicivirga</taxon>
    </lineage>
</organism>
<accession>A0ABS5JTT0</accession>
<protein>
    <recommendedName>
        <fullName evidence="5">DUF4890 domain-containing protein</fullName>
    </recommendedName>
</protein>
<name>A0ABS5JTT0_9BACT</name>
<reference evidence="3 4" key="1">
    <citation type="journal article" date="2015" name="Int. J. Syst. Evol. Microbiol.">
        <title>Carboxylicivirga linearis sp. nov., isolated from a sea cucumber culture pond.</title>
        <authorList>
            <person name="Wang F.Q."/>
            <person name="Zhou Y.X."/>
            <person name="Lin X.Z."/>
            <person name="Chen G.J."/>
            <person name="Du Z.J."/>
        </authorList>
    </citation>
    <scope>NUCLEOTIDE SEQUENCE [LARGE SCALE GENOMIC DNA]</scope>
    <source>
        <strain evidence="3 4">FB218</strain>
    </source>
</reference>